<dbReference type="InterPro" id="IPR023198">
    <property type="entry name" value="PGP-like_dom2"/>
</dbReference>
<evidence type="ECO:0000313" key="1">
    <source>
        <dbReference type="EMBL" id="OAN11528.1"/>
    </source>
</evidence>
<dbReference type="NCBIfam" id="TIGR01509">
    <property type="entry name" value="HAD-SF-IA-v3"/>
    <property type="match status" value="1"/>
</dbReference>
<dbReference type="InterPro" id="IPR011951">
    <property type="entry name" value="HAD-SF_hydro_IA_YjjG/PynA"/>
</dbReference>
<sequence>MNFKWILFDADETLFHFDAFKGLELMFSRFDVNFTQDDFAEYQLVNKPLWVDYQDGKISAQTLQHTRFKSWAEKLDVTTQTLNSAFLNAMADICQPLPGAKELLDFLKDKVQLGIITNGFTELQQVRLERTGFADHFSTLVISEQVGVAKPDPAIFHHAFEQMGHPDKSDILMVGDNPHSDILGGNNAGISTCWLNAKQETVPDGVKPCYQVNSLSELHSLLAPHIK</sequence>
<dbReference type="NCBIfam" id="NF006976">
    <property type="entry name" value="PRK09449.1"/>
    <property type="match status" value="1"/>
</dbReference>
<comment type="caution">
    <text evidence="1">The sequence shown here is derived from an EMBL/GenBank/DDBJ whole genome shotgun (WGS) entry which is preliminary data.</text>
</comment>
<dbReference type="InterPro" id="IPR036412">
    <property type="entry name" value="HAD-like_sf"/>
</dbReference>
<dbReference type="Gene3D" id="3.40.50.1000">
    <property type="entry name" value="HAD superfamily/HAD-like"/>
    <property type="match status" value="1"/>
</dbReference>
<dbReference type="SUPFAM" id="SSF56784">
    <property type="entry name" value="HAD-like"/>
    <property type="match status" value="1"/>
</dbReference>
<protein>
    <submittedName>
        <fullName evidence="1">DUMP phosphatase</fullName>
    </submittedName>
</protein>
<dbReference type="SFLD" id="SFLDG01129">
    <property type="entry name" value="C1.5:_HAD__Beta-PGM__Phosphata"/>
    <property type="match status" value="1"/>
</dbReference>
<reference evidence="1 2" key="1">
    <citation type="submission" date="2016-03" db="EMBL/GenBank/DDBJ databases">
        <title>Photobacterium proteolyticum sp. nov. a protease producing bacterium isolated from ocean sediments of Laizhou Bay.</title>
        <authorList>
            <person name="Li Y."/>
        </authorList>
    </citation>
    <scope>NUCLEOTIDE SEQUENCE [LARGE SCALE GENOMIC DNA]</scope>
    <source>
        <strain evidence="1 2">R-40508</strain>
    </source>
</reference>
<dbReference type="Gene3D" id="1.10.150.240">
    <property type="entry name" value="Putative phosphatase, domain 2"/>
    <property type="match status" value="1"/>
</dbReference>
<dbReference type="EMBL" id="LVHF01000033">
    <property type="protein sequence ID" value="OAN11528.1"/>
    <property type="molecule type" value="Genomic_DNA"/>
</dbReference>
<dbReference type="Proteomes" id="UP000078503">
    <property type="component" value="Unassembled WGS sequence"/>
</dbReference>
<dbReference type="NCBIfam" id="TIGR02254">
    <property type="entry name" value="YjjG_YfnB"/>
    <property type="match status" value="1"/>
</dbReference>
<name>A0A178K2J3_9GAMM</name>
<dbReference type="PRINTS" id="PR00413">
    <property type="entry name" value="HADHALOGNASE"/>
</dbReference>
<dbReference type="GO" id="GO:0008253">
    <property type="term" value="F:5'-nucleotidase activity"/>
    <property type="evidence" value="ECO:0007669"/>
    <property type="project" value="InterPro"/>
</dbReference>
<dbReference type="OrthoDB" id="148966at2"/>
<dbReference type="AlphaFoldDB" id="A0A178K2J3"/>
<dbReference type="STRING" id="858640.A3K86_21610"/>
<dbReference type="PANTHER" id="PTHR47478">
    <property type="match status" value="1"/>
</dbReference>
<keyword evidence="2" id="KW-1185">Reference proteome</keyword>
<dbReference type="InterPro" id="IPR023214">
    <property type="entry name" value="HAD_sf"/>
</dbReference>
<dbReference type="SFLD" id="SFLDG01135">
    <property type="entry name" value="C1.5.6:_HAD__Beta-PGM__Phospha"/>
    <property type="match status" value="1"/>
</dbReference>
<gene>
    <name evidence="1" type="ORF">A3K86_21610</name>
</gene>
<dbReference type="InterPro" id="IPR052550">
    <property type="entry name" value="Pyrimidine_5'-ntase_YjjG"/>
</dbReference>
<proteinExistence type="predicted"/>
<evidence type="ECO:0000313" key="2">
    <source>
        <dbReference type="Proteomes" id="UP000078503"/>
    </source>
</evidence>
<dbReference type="NCBIfam" id="TIGR01549">
    <property type="entry name" value="HAD-SF-IA-v1"/>
    <property type="match status" value="1"/>
</dbReference>
<dbReference type="PANTHER" id="PTHR47478:SF1">
    <property type="entry name" value="PYRIMIDINE 5'-NUCLEOTIDASE YJJG"/>
    <property type="match status" value="1"/>
</dbReference>
<dbReference type="CDD" id="cd04305">
    <property type="entry name" value="HAD_Neu5Ac-Pase_like"/>
    <property type="match status" value="1"/>
</dbReference>
<dbReference type="SFLD" id="SFLDS00003">
    <property type="entry name" value="Haloacid_Dehalogenase"/>
    <property type="match status" value="1"/>
</dbReference>
<dbReference type="InterPro" id="IPR006439">
    <property type="entry name" value="HAD-SF_hydro_IA"/>
</dbReference>
<accession>A0A178K2J3</accession>
<organism evidence="1 2">
    <name type="scientific">Photobacterium jeanii</name>
    <dbReference type="NCBI Taxonomy" id="858640"/>
    <lineage>
        <taxon>Bacteria</taxon>
        <taxon>Pseudomonadati</taxon>
        <taxon>Pseudomonadota</taxon>
        <taxon>Gammaproteobacteria</taxon>
        <taxon>Vibrionales</taxon>
        <taxon>Vibrionaceae</taxon>
        <taxon>Photobacterium</taxon>
    </lineage>
</organism>
<dbReference type="RefSeq" id="WP_068336488.1">
    <property type="nucleotide sequence ID" value="NZ_LVHF01000033.1"/>
</dbReference>
<dbReference type="Pfam" id="PF00702">
    <property type="entry name" value="Hydrolase"/>
    <property type="match status" value="1"/>
</dbReference>